<reference evidence="1" key="1">
    <citation type="submission" date="2015-08" db="EMBL/GenBank/DDBJ databases">
        <title>Complete DNA Sequence of Pseudomonas syringae pv. actinidiae, the Causal Agent of Kiwifruit Canker Disease.</title>
        <authorList>
            <person name="Rikkerink E.H.A."/>
            <person name="Fineran P.C."/>
        </authorList>
    </citation>
    <scope>NUCLEOTIDE SEQUENCE</scope>
    <source>
        <strain evidence="1">DSM 13666</strain>
    </source>
</reference>
<sequence length="90" mass="10747">MKCRWCEVENPINRTMTTYWELPSGLRAIQLKAVPSIYCSHCHIEEVDETILEELEDQLLLVDESAIPDETTYEQLMKMPRRLKRNYFKL</sequence>
<gene>
    <name evidence="1" type="ORF">AMD02_08585</name>
</gene>
<dbReference type="EMBL" id="LILD01000001">
    <property type="protein sequence ID" value="KOO38916.1"/>
    <property type="molecule type" value="Genomic_DNA"/>
</dbReference>
<dbReference type="PATRIC" id="fig|136160.3.peg.2054"/>
<dbReference type="InterPro" id="IPR022451">
    <property type="entry name" value="CHP03829_YokU"/>
</dbReference>
<evidence type="ECO:0000313" key="1">
    <source>
        <dbReference type="EMBL" id="KOO38916.1"/>
    </source>
</evidence>
<dbReference type="NCBIfam" id="TIGR03829">
    <property type="entry name" value="YokU_near_AblA"/>
    <property type="match status" value="1"/>
</dbReference>
<dbReference type="InterPro" id="IPR022453">
    <property type="entry name" value="Znf_MqsA-type"/>
</dbReference>
<comment type="caution">
    <text evidence="1">The sequence shown here is derived from an EMBL/GenBank/DDBJ whole genome shotgun (WGS) entry which is preliminary data.</text>
</comment>
<dbReference type="RefSeq" id="WP_010898412.1">
    <property type="nucleotide sequence ID" value="NZ_CP040441.1"/>
</dbReference>
<dbReference type="NCBIfam" id="TIGR03831">
    <property type="entry name" value="YgiT_finger"/>
    <property type="match status" value="1"/>
</dbReference>
<dbReference type="OMA" id="RNYFDFS"/>
<dbReference type="GeneID" id="87597797"/>
<accession>A0A0M0KJ74</accession>
<dbReference type="AlphaFoldDB" id="A0A0M0KJ74"/>
<name>A0A0M0KJ74_ALKHA</name>
<evidence type="ECO:0008006" key="2">
    <source>
        <dbReference type="Google" id="ProtNLM"/>
    </source>
</evidence>
<proteinExistence type="predicted"/>
<organism evidence="1">
    <name type="scientific">Halalkalibacterium halodurans</name>
    <name type="common">Bacillus halodurans</name>
    <dbReference type="NCBI Taxonomy" id="86665"/>
    <lineage>
        <taxon>Bacteria</taxon>
        <taxon>Bacillati</taxon>
        <taxon>Bacillota</taxon>
        <taxon>Bacilli</taxon>
        <taxon>Bacillales</taxon>
        <taxon>Bacillaceae</taxon>
        <taxon>Halalkalibacterium (ex Joshi et al. 2022)</taxon>
    </lineage>
</organism>
<dbReference type="Pfam" id="PF14122">
    <property type="entry name" value="YokU"/>
    <property type="match status" value="1"/>
</dbReference>
<dbReference type="CDD" id="cd12870">
    <property type="entry name" value="MqsA"/>
    <property type="match status" value="1"/>
</dbReference>
<protein>
    <recommendedName>
        <fullName evidence="2">YokU family protein</fullName>
    </recommendedName>
</protein>